<sequence length="191" mass="20000">MQACRIGLLQQKRQDKTRGGGGHGSRPGTGNTLRIAALTVAAVLPGDATPRPPPAPPPCPASPVTKADSLPLLPSLTRFPPRPTSSPAALSRRRGPAPAAPALSPAPAPIELGGRSFRLVCFASLDLRLRFSVSRVRSEPRGDASPPADLRSLPPVPAAPTAEFRRRSIRVLVGLQFHITSASELNGSVKE</sequence>
<comment type="caution">
    <text evidence="2">The sequence shown here is derived from an EMBL/GenBank/DDBJ whole genome shotgun (WGS) entry which is preliminary data.</text>
</comment>
<dbReference type="Proteomes" id="UP000324897">
    <property type="component" value="Chromosome 2"/>
</dbReference>
<accession>A0A5J9URR7</accession>
<feature type="compositionally biased region" description="Low complexity" evidence="1">
    <location>
        <begin position="85"/>
        <end position="105"/>
    </location>
</feature>
<evidence type="ECO:0000313" key="2">
    <source>
        <dbReference type="EMBL" id="TVU26569.1"/>
    </source>
</evidence>
<organism evidence="2 3">
    <name type="scientific">Eragrostis curvula</name>
    <name type="common">weeping love grass</name>
    <dbReference type="NCBI Taxonomy" id="38414"/>
    <lineage>
        <taxon>Eukaryota</taxon>
        <taxon>Viridiplantae</taxon>
        <taxon>Streptophyta</taxon>
        <taxon>Embryophyta</taxon>
        <taxon>Tracheophyta</taxon>
        <taxon>Spermatophyta</taxon>
        <taxon>Magnoliopsida</taxon>
        <taxon>Liliopsida</taxon>
        <taxon>Poales</taxon>
        <taxon>Poaceae</taxon>
        <taxon>PACMAD clade</taxon>
        <taxon>Chloridoideae</taxon>
        <taxon>Eragrostideae</taxon>
        <taxon>Eragrostidinae</taxon>
        <taxon>Eragrostis</taxon>
    </lineage>
</organism>
<feature type="region of interest" description="Disordered" evidence="1">
    <location>
        <begin position="136"/>
        <end position="156"/>
    </location>
</feature>
<evidence type="ECO:0000256" key="1">
    <source>
        <dbReference type="SAM" id="MobiDB-lite"/>
    </source>
</evidence>
<feature type="compositionally biased region" description="Pro residues" evidence="1">
    <location>
        <begin position="50"/>
        <end position="61"/>
    </location>
</feature>
<name>A0A5J9URR7_9POAL</name>
<dbReference type="AlphaFoldDB" id="A0A5J9URR7"/>
<gene>
    <name evidence="2" type="ORF">EJB05_29122</name>
</gene>
<protein>
    <submittedName>
        <fullName evidence="2">Uncharacterized protein</fullName>
    </submittedName>
</protein>
<feature type="non-terminal residue" evidence="2">
    <location>
        <position position="1"/>
    </location>
</feature>
<keyword evidence="3" id="KW-1185">Reference proteome</keyword>
<dbReference type="EMBL" id="RWGY01000013">
    <property type="protein sequence ID" value="TVU26569.1"/>
    <property type="molecule type" value="Genomic_DNA"/>
</dbReference>
<reference evidence="2 3" key="1">
    <citation type="journal article" date="2019" name="Sci. Rep.">
        <title>A high-quality genome of Eragrostis curvula grass provides insights into Poaceae evolution and supports new strategies to enhance forage quality.</title>
        <authorList>
            <person name="Carballo J."/>
            <person name="Santos B.A.C.M."/>
            <person name="Zappacosta D."/>
            <person name="Garbus I."/>
            <person name="Selva J.P."/>
            <person name="Gallo C.A."/>
            <person name="Diaz A."/>
            <person name="Albertini E."/>
            <person name="Caccamo M."/>
            <person name="Echenique V."/>
        </authorList>
    </citation>
    <scope>NUCLEOTIDE SEQUENCE [LARGE SCALE GENOMIC DNA]</scope>
    <source>
        <strain evidence="3">cv. Victoria</strain>
        <tissue evidence="2">Leaf</tissue>
    </source>
</reference>
<dbReference type="Gramene" id="TVU26569">
    <property type="protein sequence ID" value="TVU26569"/>
    <property type="gene ID" value="EJB05_29122"/>
</dbReference>
<feature type="region of interest" description="Disordered" evidence="1">
    <location>
        <begin position="1"/>
        <end position="32"/>
    </location>
</feature>
<proteinExistence type="predicted"/>
<feature type="region of interest" description="Disordered" evidence="1">
    <location>
        <begin position="44"/>
        <end position="106"/>
    </location>
</feature>
<evidence type="ECO:0000313" key="3">
    <source>
        <dbReference type="Proteomes" id="UP000324897"/>
    </source>
</evidence>